<dbReference type="AlphaFoldDB" id="A0A6A8UFQ0"/>
<dbReference type="Proteomes" id="UP000439678">
    <property type="component" value="Unassembled WGS sequence"/>
</dbReference>
<dbReference type="EMBL" id="WMYO01000011">
    <property type="protein sequence ID" value="MTR28630.1"/>
    <property type="molecule type" value="Genomic_DNA"/>
</dbReference>
<dbReference type="RefSeq" id="WP_060971920.1">
    <property type="nucleotide sequence ID" value="NZ_WMYN01000002.1"/>
</dbReference>
<gene>
    <name evidence="1" type="ORF">GMC65_09790</name>
</gene>
<evidence type="ECO:0000313" key="2">
    <source>
        <dbReference type="Proteomes" id="UP000439678"/>
    </source>
</evidence>
<protein>
    <submittedName>
        <fullName evidence="1">Accessory Sec system glycosyltransferase GtfB</fullName>
    </submittedName>
</protein>
<keyword evidence="1" id="KW-0808">Transferase</keyword>
<organism evidence="1 2">
    <name type="scientific">Streptococcus salivarius</name>
    <dbReference type="NCBI Taxonomy" id="1304"/>
    <lineage>
        <taxon>Bacteria</taxon>
        <taxon>Bacillati</taxon>
        <taxon>Bacillota</taxon>
        <taxon>Bacilli</taxon>
        <taxon>Lactobacillales</taxon>
        <taxon>Streptococcaceae</taxon>
        <taxon>Streptococcus</taxon>
    </lineage>
</organism>
<reference evidence="1 2" key="1">
    <citation type="journal article" date="2019" name="Nat. Med.">
        <title>A library of human gut bacterial isolates paired with longitudinal multiomics data enables mechanistic microbiome research.</title>
        <authorList>
            <person name="Poyet M."/>
            <person name="Groussin M."/>
            <person name="Gibbons S.M."/>
            <person name="Avila-Pacheco J."/>
            <person name="Jiang X."/>
            <person name="Kearney S.M."/>
            <person name="Perrotta A.R."/>
            <person name="Berdy B."/>
            <person name="Zhao S."/>
            <person name="Lieberman T.D."/>
            <person name="Swanson P.K."/>
            <person name="Smith M."/>
            <person name="Roesemann S."/>
            <person name="Alexander J.E."/>
            <person name="Rich S.A."/>
            <person name="Livny J."/>
            <person name="Vlamakis H."/>
            <person name="Clish C."/>
            <person name="Bullock K."/>
            <person name="Deik A."/>
            <person name="Scott J."/>
            <person name="Pierce K.A."/>
            <person name="Xavier R.J."/>
            <person name="Alm E.J."/>
        </authorList>
    </citation>
    <scope>NUCLEOTIDE SEQUENCE [LARGE SCALE GENOMIC DNA]</scope>
    <source>
        <strain evidence="1 2">BIOML-A4</strain>
    </source>
</reference>
<evidence type="ECO:0000313" key="1">
    <source>
        <dbReference type="EMBL" id="MTR28630.1"/>
    </source>
</evidence>
<name>A0A6A8UFQ0_STRSL</name>
<accession>A0A6A8UFQ0</accession>
<dbReference type="GO" id="GO:0016740">
    <property type="term" value="F:transferase activity"/>
    <property type="evidence" value="ECO:0007669"/>
    <property type="project" value="UniProtKB-KW"/>
</dbReference>
<sequence length="432" mass="50048">MLIIAQEPSQATEKLRRLLDSFGIQYRVFYTNFETDVDKATISLASSFIYSSEEDYQGEPLFFNDLSVPLYWELWTLGITTYIFDGQDRRASVIFRDNLKERTVKQVQWFGQGEKVVAIDDYNRYGWRTKQRLLDDQRQGIMDIYFNRNQEEVLLHYIQDGYLIDQESEGRDRIFSGREELTKVVLNQILKSDEAIICMDSNLIPILQTLNADRLVYCSDSHDGLEFIQSQVNHVLITNYYPQEERCSGMIYLAGAEQEGSQTFVPQAMVMTASENIEGLADLVDAFPDIDFHIGAQTSMGPKLTCLEDKGNVHLYPGIRQEKYQELLRNCFIYLDLNYGSEVSDATLDAIENGQLLFGLESTVHRHYYKDLPTVYTSLEELEQGFRQLIQQAEFYPKALESQKEVLKLAEREEVLAFFTRLEGEKDDDLHL</sequence>
<proteinExistence type="predicted"/>
<comment type="caution">
    <text evidence="1">The sequence shown here is derived from an EMBL/GenBank/DDBJ whole genome shotgun (WGS) entry which is preliminary data.</text>
</comment>